<keyword evidence="2" id="KW-1185">Reference proteome</keyword>
<evidence type="ECO:0000313" key="1">
    <source>
        <dbReference type="EMBL" id="KAF2854333.1"/>
    </source>
</evidence>
<reference evidence="1" key="1">
    <citation type="submission" date="2020-01" db="EMBL/GenBank/DDBJ databases">
        <authorList>
            <consortium name="DOE Joint Genome Institute"/>
            <person name="Haridas S."/>
            <person name="Albert R."/>
            <person name="Binder M."/>
            <person name="Bloem J."/>
            <person name="Labutti K."/>
            <person name="Salamov A."/>
            <person name="Andreopoulos B."/>
            <person name="Baker S.E."/>
            <person name="Barry K."/>
            <person name="Bills G."/>
            <person name="Bluhm B.H."/>
            <person name="Cannon C."/>
            <person name="Castanera R."/>
            <person name="Culley D.E."/>
            <person name="Daum C."/>
            <person name="Ezra D."/>
            <person name="Gonzalez J.B."/>
            <person name="Henrissat B."/>
            <person name="Kuo A."/>
            <person name="Liang C."/>
            <person name="Lipzen A."/>
            <person name="Lutzoni F."/>
            <person name="Magnuson J."/>
            <person name="Mondo S."/>
            <person name="Nolan M."/>
            <person name="Ohm R."/>
            <person name="Pangilinan J."/>
            <person name="Park H.-J."/>
            <person name="Ramirez L."/>
            <person name="Alfaro M."/>
            <person name="Sun H."/>
            <person name="Tritt A."/>
            <person name="Yoshinaga Y."/>
            <person name="Zwiers L.-H."/>
            <person name="Turgeon B.G."/>
            <person name="Goodwin S.B."/>
            <person name="Spatafora J.W."/>
            <person name="Crous P.W."/>
            <person name="Grigoriev I.V."/>
        </authorList>
    </citation>
    <scope>NUCLEOTIDE SEQUENCE</scope>
    <source>
        <strain evidence="1">IPT5</strain>
    </source>
</reference>
<name>A0A6A7BG43_9PLEO</name>
<accession>A0A6A7BG43</accession>
<proteinExistence type="predicted"/>
<dbReference type="AlphaFoldDB" id="A0A6A7BG43"/>
<dbReference type="EMBL" id="MU006293">
    <property type="protein sequence ID" value="KAF2854333.1"/>
    <property type="molecule type" value="Genomic_DNA"/>
</dbReference>
<dbReference type="Proteomes" id="UP000799423">
    <property type="component" value="Unassembled WGS sequence"/>
</dbReference>
<sequence length="151" mass="16873">MLMYLNCRSTKQGFSILRLLRCGPKNTSLPRRHLQLSQGNLVQPSNYPARQLGRGVRKHLPSQLSISSREQVSRESSRVDSVLYGKPSISLLAPPRPDLIHRSASEHGNEEKTFPKYLLSRDDRSSAQTAASSQFSLIPILSSCLDLTNKT</sequence>
<protein>
    <submittedName>
        <fullName evidence="1">Uncharacterized protein</fullName>
    </submittedName>
</protein>
<evidence type="ECO:0000313" key="2">
    <source>
        <dbReference type="Proteomes" id="UP000799423"/>
    </source>
</evidence>
<organism evidence="1 2">
    <name type="scientific">Plenodomus tracheiphilus IPT5</name>
    <dbReference type="NCBI Taxonomy" id="1408161"/>
    <lineage>
        <taxon>Eukaryota</taxon>
        <taxon>Fungi</taxon>
        <taxon>Dikarya</taxon>
        <taxon>Ascomycota</taxon>
        <taxon>Pezizomycotina</taxon>
        <taxon>Dothideomycetes</taxon>
        <taxon>Pleosporomycetidae</taxon>
        <taxon>Pleosporales</taxon>
        <taxon>Pleosporineae</taxon>
        <taxon>Leptosphaeriaceae</taxon>
        <taxon>Plenodomus</taxon>
    </lineage>
</organism>
<gene>
    <name evidence="1" type="ORF">T440DRAFT_273118</name>
</gene>